<organism evidence="1 2">
    <name type="scientific">Actinoplanes ianthinogenes</name>
    <dbReference type="NCBI Taxonomy" id="122358"/>
    <lineage>
        <taxon>Bacteria</taxon>
        <taxon>Bacillati</taxon>
        <taxon>Actinomycetota</taxon>
        <taxon>Actinomycetes</taxon>
        <taxon>Micromonosporales</taxon>
        <taxon>Micromonosporaceae</taxon>
        <taxon>Actinoplanes</taxon>
    </lineage>
</organism>
<name>A0ABM7LP72_9ACTN</name>
<keyword evidence="2" id="KW-1185">Reference proteome</keyword>
<sequence>MTAPGRVLVDAAQLRRHAGTLRGFQDRFDAVRAASAAITEDHAAFGRLCSWLPAILAARHRRQAELTDYVAENLDFLIHDLESTATDYETTDHRSATTIRNAGGPA</sequence>
<accession>A0ABM7LP72</accession>
<dbReference type="Proteomes" id="UP000676967">
    <property type="component" value="Chromosome"/>
</dbReference>
<dbReference type="EMBL" id="AP023356">
    <property type="protein sequence ID" value="BCJ41077.1"/>
    <property type="molecule type" value="Genomic_DNA"/>
</dbReference>
<dbReference type="InterPro" id="IPR022536">
    <property type="entry name" value="EspC"/>
</dbReference>
<evidence type="ECO:0008006" key="3">
    <source>
        <dbReference type="Google" id="ProtNLM"/>
    </source>
</evidence>
<evidence type="ECO:0000313" key="1">
    <source>
        <dbReference type="EMBL" id="BCJ41077.1"/>
    </source>
</evidence>
<evidence type="ECO:0000313" key="2">
    <source>
        <dbReference type="Proteomes" id="UP000676967"/>
    </source>
</evidence>
<protein>
    <recommendedName>
        <fullName evidence="3">Excreted virulence factor EspC (Type VII ESX diderm)</fullName>
    </recommendedName>
</protein>
<dbReference type="Pfam" id="PF10824">
    <property type="entry name" value="T7SS_ESX_EspC"/>
    <property type="match status" value="1"/>
</dbReference>
<proteinExistence type="predicted"/>
<dbReference type="RefSeq" id="WP_189332547.1">
    <property type="nucleotide sequence ID" value="NZ_AP023356.1"/>
</dbReference>
<gene>
    <name evidence="1" type="ORF">Aiant_17340</name>
</gene>
<reference evidence="1 2" key="1">
    <citation type="submission" date="2020-08" db="EMBL/GenBank/DDBJ databases">
        <title>Whole genome shotgun sequence of Actinoplanes ianthinogenes NBRC 13996.</title>
        <authorList>
            <person name="Komaki H."/>
            <person name="Tamura T."/>
        </authorList>
    </citation>
    <scope>NUCLEOTIDE SEQUENCE [LARGE SCALE GENOMIC DNA]</scope>
    <source>
        <strain evidence="1 2">NBRC 13996</strain>
    </source>
</reference>